<keyword evidence="2" id="KW-1185">Reference proteome</keyword>
<gene>
    <name evidence="1" type="ORF">Plo01_45160</name>
</gene>
<proteinExistence type="predicted"/>
<evidence type="ECO:0000313" key="1">
    <source>
        <dbReference type="EMBL" id="GIH78087.1"/>
    </source>
</evidence>
<organism evidence="1 2">
    <name type="scientific">Planobispora longispora</name>
    <dbReference type="NCBI Taxonomy" id="28887"/>
    <lineage>
        <taxon>Bacteria</taxon>
        <taxon>Bacillati</taxon>
        <taxon>Actinomycetota</taxon>
        <taxon>Actinomycetes</taxon>
        <taxon>Streptosporangiales</taxon>
        <taxon>Streptosporangiaceae</taxon>
        <taxon>Planobispora</taxon>
    </lineage>
</organism>
<sequence>MTHGRSPFPHALQDAASRYVRVKPIVRASPSRVGAVRRAARQAGCIVGVVTAGSAVRGVRSRTSSARIARTAGGLPRSP</sequence>
<dbReference type="EMBL" id="BOOH01000037">
    <property type="protein sequence ID" value="GIH78087.1"/>
    <property type="molecule type" value="Genomic_DNA"/>
</dbReference>
<accession>A0A8J3RQL0</accession>
<dbReference type="Proteomes" id="UP000616724">
    <property type="component" value="Unassembled WGS sequence"/>
</dbReference>
<name>A0A8J3RQL0_9ACTN</name>
<protein>
    <submittedName>
        <fullName evidence="1">Uncharacterized protein</fullName>
    </submittedName>
</protein>
<comment type="caution">
    <text evidence="1">The sequence shown here is derived from an EMBL/GenBank/DDBJ whole genome shotgun (WGS) entry which is preliminary data.</text>
</comment>
<dbReference type="AlphaFoldDB" id="A0A8J3RQL0"/>
<evidence type="ECO:0000313" key="2">
    <source>
        <dbReference type="Proteomes" id="UP000616724"/>
    </source>
</evidence>
<reference evidence="1 2" key="1">
    <citation type="submission" date="2021-01" db="EMBL/GenBank/DDBJ databases">
        <title>Whole genome shotgun sequence of Planobispora longispora NBRC 13918.</title>
        <authorList>
            <person name="Komaki H."/>
            <person name="Tamura T."/>
        </authorList>
    </citation>
    <scope>NUCLEOTIDE SEQUENCE [LARGE SCALE GENOMIC DNA]</scope>
    <source>
        <strain evidence="1 2">NBRC 13918</strain>
    </source>
</reference>